<proteinExistence type="predicted"/>
<dbReference type="EMBL" id="LFNT01000028">
    <property type="protein sequence ID" value="KMS72340.1"/>
    <property type="molecule type" value="Genomic_DNA"/>
</dbReference>
<dbReference type="OrthoDB" id="3192863at2"/>
<dbReference type="Proteomes" id="UP000037432">
    <property type="component" value="Unassembled WGS sequence"/>
</dbReference>
<gene>
    <name evidence="2" type="ORF">ACM01_23660</name>
</gene>
<dbReference type="PROSITE" id="PS50075">
    <property type="entry name" value="CARRIER"/>
    <property type="match status" value="1"/>
</dbReference>
<dbReference type="AlphaFoldDB" id="A0A0J8C3F7"/>
<dbReference type="InterPro" id="IPR036736">
    <property type="entry name" value="ACP-like_sf"/>
</dbReference>
<dbReference type="SUPFAM" id="SSF47336">
    <property type="entry name" value="ACP-like"/>
    <property type="match status" value="1"/>
</dbReference>
<evidence type="ECO:0000259" key="1">
    <source>
        <dbReference type="PROSITE" id="PS50075"/>
    </source>
</evidence>
<reference evidence="2 3" key="1">
    <citation type="submission" date="2015-06" db="EMBL/GenBank/DDBJ databases">
        <authorList>
            <person name="Ju K.-S."/>
            <person name="Doroghazi J.R."/>
            <person name="Metcalf W.W."/>
        </authorList>
    </citation>
    <scope>NUCLEOTIDE SEQUENCE [LARGE SCALE GENOMIC DNA]</scope>
    <source>
        <strain evidence="2 3">NRRL 3414</strain>
    </source>
</reference>
<accession>A0A0J8C3F7</accession>
<dbReference type="InterPro" id="IPR009081">
    <property type="entry name" value="PP-bd_ACP"/>
</dbReference>
<dbReference type="RefSeq" id="WP_048583343.1">
    <property type="nucleotide sequence ID" value="NZ_LFNT01000028.1"/>
</dbReference>
<comment type="caution">
    <text evidence="2">The sequence shown here is derived from an EMBL/GenBank/DDBJ whole genome shotgun (WGS) entry which is preliminary data.</text>
</comment>
<dbReference type="Pfam" id="PF00550">
    <property type="entry name" value="PP-binding"/>
    <property type="match status" value="1"/>
</dbReference>
<sequence>MDRVYDRLVTLLSDKFEVDPGQIGPDVTLDELELDSLAVVELYVTLQEEWQVPLDDSAASADLTVTDVARAVTALLDTTEPGAGHEAVQ</sequence>
<feature type="domain" description="Carrier" evidence="1">
    <location>
        <begin position="1"/>
        <end position="76"/>
    </location>
</feature>
<evidence type="ECO:0000313" key="3">
    <source>
        <dbReference type="Proteomes" id="UP000037432"/>
    </source>
</evidence>
<dbReference type="Gene3D" id="1.10.1200.10">
    <property type="entry name" value="ACP-like"/>
    <property type="match status" value="1"/>
</dbReference>
<evidence type="ECO:0000313" key="2">
    <source>
        <dbReference type="EMBL" id="KMS72340.1"/>
    </source>
</evidence>
<dbReference type="PATRIC" id="fig|1938.3.peg.4562"/>
<name>A0A0J8C3F7_STRVR</name>
<protein>
    <submittedName>
        <fullName evidence="2">Acyl carrier protein</fullName>
    </submittedName>
</protein>
<organism evidence="2 3">
    <name type="scientific">Streptomyces viridochromogenes</name>
    <dbReference type="NCBI Taxonomy" id="1938"/>
    <lineage>
        <taxon>Bacteria</taxon>
        <taxon>Bacillati</taxon>
        <taxon>Actinomycetota</taxon>
        <taxon>Actinomycetes</taxon>
        <taxon>Kitasatosporales</taxon>
        <taxon>Streptomycetaceae</taxon>
        <taxon>Streptomyces</taxon>
    </lineage>
</organism>